<proteinExistence type="predicted"/>
<protein>
    <recommendedName>
        <fullName evidence="2">Fibronectin type-III domain-containing protein</fullName>
    </recommendedName>
</protein>
<accession>A0A425XY76</accession>
<gene>
    <name evidence="3" type="ORF">DWB61_14295</name>
</gene>
<sequence>MKNLWKFSLIALAILSIVSCEDDDAKNMEPTIPTTLSPANEAVNVAKTITLNWKTSEDPEKTMVKYTLFVGTKAELTDEDIKAKDLAETEYEITLNGHTTYFWKVVARDAEGLAAESAVFSFTTDNSAPAKSVGSFPAHEAADVAKTVAFAWTAATDADGDAIKYDLFVAETNVFADADKKASEIAENTFEVEALKAHMQYFWKVVAKDAQGVSVVSDVYSFTTVNALPTKSEITEVVETLENEKINLLVKWTASTDADEDEVKYDLYVSADDVFEAADIVAADISETEYTLEDASGYTNYSIKVVSKDGVDAVSTETKMHKTQMIEGEIYLEEGTFTDTRDNHEYKTVTINGTTWMAENLAYLPYFVNDTQDEKKCSVYGAPIVKPQIGGETWTMPTLEEAKAHENFAKYGVMYSAYMLEDLAPEGWHVATDEEWMELELISGMSQSDADYYGTSYKGETLHKFLSTDAGWTNATVPTNELKLNIKPGGYNKVLEDAGEMKYTYFWSNSFVTSWSGSKAYLARAFSGTKSGIQKNTKSSTYRMYVRLVKDSD</sequence>
<evidence type="ECO:0000313" key="3">
    <source>
        <dbReference type="EMBL" id="RRG19718.1"/>
    </source>
</evidence>
<feature type="domain" description="Fibronectin type-III" evidence="2">
    <location>
        <begin position="133"/>
        <end position="227"/>
    </location>
</feature>
<dbReference type="EMBL" id="QQWG01000017">
    <property type="protein sequence ID" value="RRG19718.1"/>
    <property type="molecule type" value="Genomic_DNA"/>
</dbReference>
<evidence type="ECO:0000256" key="1">
    <source>
        <dbReference type="SAM" id="SignalP"/>
    </source>
</evidence>
<dbReference type="InterPro" id="IPR011871">
    <property type="entry name" value="Fib_succ_major"/>
</dbReference>
<dbReference type="NCBIfam" id="TIGR02145">
    <property type="entry name" value="Fib_succ_major"/>
    <property type="match status" value="1"/>
</dbReference>
<feature type="chain" id="PRO_5019400888" description="Fibronectin type-III domain-containing protein" evidence="1">
    <location>
        <begin position="22"/>
        <end position="553"/>
    </location>
</feature>
<dbReference type="PROSITE" id="PS50853">
    <property type="entry name" value="FN3"/>
    <property type="match status" value="2"/>
</dbReference>
<dbReference type="Gene3D" id="2.60.40.10">
    <property type="entry name" value="Immunoglobulins"/>
    <property type="match status" value="2"/>
</dbReference>
<dbReference type="InterPro" id="IPR003961">
    <property type="entry name" value="FN3_dom"/>
</dbReference>
<dbReference type="InterPro" id="IPR013783">
    <property type="entry name" value="Ig-like_fold"/>
</dbReference>
<dbReference type="AlphaFoldDB" id="A0A425XY76"/>
<dbReference type="PROSITE" id="PS51257">
    <property type="entry name" value="PROKAR_LIPOPROTEIN"/>
    <property type="match status" value="1"/>
</dbReference>
<name>A0A425XY76_9BACT</name>
<feature type="domain" description="Fibronectin type-III" evidence="2">
    <location>
        <begin position="32"/>
        <end position="127"/>
    </location>
</feature>
<reference evidence="3 4" key="1">
    <citation type="submission" date="2018-07" db="EMBL/GenBank/DDBJ databases">
        <title>Draft genome sequence of Ancylomarina sp. M1P.</title>
        <authorList>
            <person name="Yadav S."/>
            <person name="Villanueva L."/>
            <person name="Damste J.S.S."/>
        </authorList>
    </citation>
    <scope>NUCLEOTIDE SEQUENCE [LARGE SCALE GENOMIC DNA]</scope>
    <source>
        <strain evidence="3 4">M1P</strain>
    </source>
</reference>
<dbReference type="OrthoDB" id="9805760at2"/>
<dbReference type="InterPro" id="IPR036116">
    <property type="entry name" value="FN3_sf"/>
</dbReference>
<organism evidence="3 4">
    <name type="scientific">Ancylomarina euxinus</name>
    <dbReference type="NCBI Taxonomy" id="2283627"/>
    <lineage>
        <taxon>Bacteria</taxon>
        <taxon>Pseudomonadati</taxon>
        <taxon>Bacteroidota</taxon>
        <taxon>Bacteroidia</taxon>
        <taxon>Marinilabiliales</taxon>
        <taxon>Marinifilaceae</taxon>
        <taxon>Ancylomarina</taxon>
    </lineage>
</organism>
<evidence type="ECO:0000259" key="2">
    <source>
        <dbReference type="PROSITE" id="PS50853"/>
    </source>
</evidence>
<dbReference type="CDD" id="cd00063">
    <property type="entry name" value="FN3"/>
    <property type="match status" value="3"/>
</dbReference>
<dbReference type="RefSeq" id="WP_125031567.1">
    <property type="nucleotide sequence ID" value="NZ_JAPXVP010000016.1"/>
</dbReference>
<evidence type="ECO:0000313" key="4">
    <source>
        <dbReference type="Proteomes" id="UP000285794"/>
    </source>
</evidence>
<feature type="signal peptide" evidence="1">
    <location>
        <begin position="1"/>
        <end position="21"/>
    </location>
</feature>
<dbReference type="SUPFAM" id="SSF49265">
    <property type="entry name" value="Fibronectin type III"/>
    <property type="match status" value="2"/>
</dbReference>
<dbReference type="Proteomes" id="UP000285794">
    <property type="component" value="Unassembled WGS sequence"/>
</dbReference>
<keyword evidence="4" id="KW-1185">Reference proteome</keyword>
<dbReference type="Pfam" id="PF09603">
    <property type="entry name" value="Fib_succ_major"/>
    <property type="match status" value="1"/>
</dbReference>
<keyword evidence="1" id="KW-0732">Signal</keyword>
<comment type="caution">
    <text evidence="3">The sequence shown here is derived from an EMBL/GenBank/DDBJ whole genome shotgun (WGS) entry which is preliminary data.</text>
</comment>